<evidence type="ECO:0000256" key="2">
    <source>
        <dbReference type="ARBA" id="ARBA00022517"/>
    </source>
</evidence>
<dbReference type="Pfam" id="PF02576">
    <property type="entry name" value="RimP_N"/>
    <property type="match status" value="1"/>
</dbReference>
<keyword evidence="2 3" id="KW-0690">Ribosome biogenesis</keyword>
<accession>A0A2S5RED8</accession>
<dbReference type="GO" id="GO:0000028">
    <property type="term" value="P:ribosomal small subunit assembly"/>
    <property type="evidence" value="ECO:0007669"/>
    <property type="project" value="TreeGrafter"/>
</dbReference>
<dbReference type="InterPro" id="IPR035956">
    <property type="entry name" value="RimP_N_sf"/>
</dbReference>
<evidence type="ECO:0000313" key="6">
    <source>
        <dbReference type="Proteomes" id="UP000237865"/>
    </source>
</evidence>
<dbReference type="STRING" id="1399797.GCA_000518285_00137"/>
<dbReference type="InterPro" id="IPR028989">
    <property type="entry name" value="RimP_N"/>
</dbReference>
<dbReference type="SUPFAM" id="SSF75420">
    <property type="entry name" value="YhbC-like, N-terminal domain"/>
    <property type="match status" value="1"/>
</dbReference>
<dbReference type="InterPro" id="IPR028998">
    <property type="entry name" value="RimP_C"/>
</dbReference>
<evidence type="ECO:0000256" key="3">
    <source>
        <dbReference type="HAMAP-Rule" id="MF_01077"/>
    </source>
</evidence>
<dbReference type="SUPFAM" id="SSF74942">
    <property type="entry name" value="YhbC-like, C-terminal domain"/>
    <property type="match status" value="1"/>
</dbReference>
<gene>
    <name evidence="3 5" type="primary">rimP</name>
    <name evidence="5" type="ORF">ELUCI_v1c05880</name>
</gene>
<dbReference type="PANTHER" id="PTHR33867">
    <property type="entry name" value="RIBOSOME MATURATION FACTOR RIMP"/>
    <property type="match status" value="1"/>
</dbReference>
<comment type="subcellular location">
    <subcellularLocation>
        <location evidence="3">Cytoplasm</location>
    </subcellularLocation>
</comment>
<feature type="domain" description="Ribosome maturation factor RimP N-terminal" evidence="4">
    <location>
        <begin position="15"/>
        <end position="90"/>
    </location>
</feature>
<dbReference type="GO" id="GO:0006412">
    <property type="term" value="P:translation"/>
    <property type="evidence" value="ECO:0007669"/>
    <property type="project" value="TreeGrafter"/>
</dbReference>
<sequence length="164" mass="19007">MKNFTSFKTQITDLANQILDQHHLKVYEINNFQEFDSDVIQILVEDKTEANKALSFDTLLLVNEALSNMMDDIPEIDDQYLLEVASAGIEKAIRNEDELIKAIGQYIHVEFHDPINKIQKTDGTLTGYEQETKTFDIEFFVKGQKKKLAFTWPIIKQARYAVKF</sequence>
<dbReference type="AlphaFoldDB" id="A0A2S5RED8"/>
<keyword evidence="6" id="KW-1185">Reference proteome</keyword>
<dbReference type="NCBIfam" id="NF011236">
    <property type="entry name" value="PRK14643.1"/>
    <property type="match status" value="1"/>
</dbReference>
<comment type="caution">
    <text evidence="5">The sequence shown here is derived from an EMBL/GenBank/DDBJ whole genome shotgun (WGS) entry which is preliminary data.</text>
</comment>
<dbReference type="RefSeq" id="WP_028126346.1">
    <property type="nucleotide sequence ID" value="NZ_PHNE01000002.1"/>
</dbReference>
<keyword evidence="1 3" id="KW-0963">Cytoplasm</keyword>
<evidence type="ECO:0000259" key="4">
    <source>
        <dbReference type="Pfam" id="PF02576"/>
    </source>
</evidence>
<comment type="similarity">
    <text evidence="3">Belongs to the RimP family.</text>
</comment>
<protein>
    <recommendedName>
        <fullName evidence="3">Ribosome maturation factor RimP</fullName>
    </recommendedName>
</protein>
<dbReference type="Proteomes" id="UP000237865">
    <property type="component" value="Unassembled WGS sequence"/>
</dbReference>
<comment type="function">
    <text evidence="3">Required for maturation of 30S ribosomal subunits.</text>
</comment>
<dbReference type="PANTHER" id="PTHR33867:SF1">
    <property type="entry name" value="RIBOSOME MATURATION FACTOR RIMP"/>
    <property type="match status" value="1"/>
</dbReference>
<dbReference type="InterPro" id="IPR036847">
    <property type="entry name" value="RimP_C_sf"/>
</dbReference>
<reference evidence="5 6" key="1">
    <citation type="submission" date="2017-11" db="EMBL/GenBank/DDBJ databases">
        <title>Genome sequence of Entomoplasma lucivorax PIPN-2 (ATCC 49196).</title>
        <authorList>
            <person name="Lo W.-S."/>
            <person name="Gasparich G.E."/>
            <person name="Kuo C.-H."/>
        </authorList>
    </citation>
    <scope>NUCLEOTIDE SEQUENCE [LARGE SCALE GENOMIC DNA]</scope>
    <source>
        <strain evidence="5 6">PIPN-2</strain>
    </source>
</reference>
<proteinExistence type="inferred from homology"/>
<name>A0A2S5RED8_9MOLU</name>
<dbReference type="EMBL" id="PHNE01000002">
    <property type="protein sequence ID" value="PPE05495.1"/>
    <property type="molecule type" value="Genomic_DNA"/>
</dbReference>
<dbReference type="CDD" id="cd01734">
    <property type="entry name" value="YlxS_C"/>
    <property type="match status" value="1"/>
</dbReference>
<dbReference type="Gene3D" id="2.30.30.180">
    <property type="entry name" value="Ribosome maturation factor RimP, C-terminal domain"/>
    <property type="match status" value="1"/>
</dbReference>
<dbReference type="InterPro" id="IPR003728">
    <property type="entry name" value="Ribosome_maturation_RimP"/>
</dbReference>
<dbReference type="Gene3D" id="3.30.300.70">
    <property type="entry name" value="RimP-like superfamily, N-terminal"/>
    <property type="match status" value="1"/>
</dbReference>
<evidence type="ECO:0000256" key="1">
    <source>
        <dbReference type="ARBA" id="ARBA00022490"/>
    </source>
</evidence>
<organism evidence="5 6">
    <name type="scientific">Williamsoniiplasma lucivorax</name>
    <dbReference type="NCBI Taxonomy" id="209274"/>
    <lineage>
        <taxon>Bacteria</taxon>
        <taxon>Bacillati</taxon>
        <taxon>Mycoplasmatota</taxon>
        <taxon>Mollicutes</taxon>
        <taxon>Entomoplasmatales</taxon>
        <taxon>Williamsoniiplasma</taxon>
    </lineage>
</organism>
<evidence type="ECO:0000313" key="5">
    <source>
        <dbReference type="EMBL" id="PPE05495.1"/>
    </source>
</evidence>
<dbReference type="HAMAP" id="MF_01077">
    <property type="entry name" value="RimP"/>
    <property type="match status" value="1"/>
</dbReference>
<dbReference type="GO" id="GO:0005829">
    <property type="term" value="C:cytosol"/>
    <property type="evidence" value="ECO:0007669"/>
    <property type="project" value="TreeGrafter"/>
</dbReference>